<dbReference type="AlphaFoldDB" id="A0A0D8XKV5"/>
<keyword evidence="1" id="KW-0472">Membrane</keyword>
<evidence type="ECO:0000256" key="1">
    <source>
        <dbReference type="SAM" id="Phobius"/>
    </source>
</evidence>
<keyword evidence="1" id="KW-1133">Transmembrane helix</keyword>
<accession>A0A0D8XKV5</accession>
<gene>
    <name evidence="2" type="ORF">DICVIV_08797</name>
</gene>
<keyword evidence="1" id="KW-0812">Transmembrane</keyword>
<organism evidence="2 3">
    <name type="scientific">Dictyocaulus viviparus</name>
    <name type="common">Bovine lungworm</name>
    <dbReference type="NCBI Taxonomy" id="29172"/>
    <lineage>
        <taxon>Eukaryota</taxon>
        <taxon>Metazoa</taxon>
        <taxon>Ecdysozoa</taxon>
        <taxon>Nematoda</taxon>
        <taxon>Chromadorea</taxon>
        <taxon>Rhabditida</taxon>
        <taxon>Rhabditina</taxon>
        <taxon>Rhabditomorpha</taxon>
        <taxon>Strongyloidea</taxon>
        <taxon>Metastrongylidae</taxon>
        <taxon>Dictyocaulus</taxon>
    </lineage>
</organism>
<proteinExistence type="predicted"/>
<protein>
    <submittedName>
        <fullName evidence="2">Uncharacterized protein</fullName>
    </submittedName>
</protein>
<sequence>MNEAESPTITKSEKVGGFRDMQNESVSSYPQSLTAINSDLYHLKNDWVHFSVFFACYYSPVITLLPIFGTPNLFTWQSTLNCIILTDNLHRHHVLILRIHRIGRENLELTALEYRMRVTRENVPV</sequence>
<reference evidence="2 3" key="1">
    <citation type="submission" date="2013-11" db="EMBL/GenBank/DDBJ databases">
        <title>Draft genome of the bovine lungworm Dictyocaulus viviparus.</title>
        <authorList>
            <person name="Mitreva M."/>
        </authorList>
    </citation>
    <scope>NUCLEOTIDE SEQUENCE [LARGE SCALE GENOMIC DNA]</scope>
    <source>
        <strain evidence="2 3">HannoverDv2000</strain>
    </source>
</reference>
<evidence type="ECO:0000313" key="3">
    <source>
        <dbReference type="Proteomes" id="UP000053766"/>
    </source>
</evidence>
<reference evidence="3" key="2">
    <citation type="journal article" date="2016" name="Sci. Rep.">
        <title>Dictyocaulus viviparus genome, variome and transcriptome elucidate lungworm biology and support future intervention.</title>
        <authorList>
            <person name="McNulty S.N."/>
            <person name="Strube C."/>
            <person name="Rosa B.A."/>
            <person name="Martin J.C."/>
            <person name="Tyagi R."/>
            <person name="Choi Y.J."/>
            <person name="Wang Q."/>
            <person name="Hallsworth Pepin K."/>
            <person name="Zhang X."/>
            <person name="Ozersky P."/>
            <person name="Wilson R.K."/>
            <person name="Sternberg P.W."/>
            <person name="Gasser R.B."/>
            <person name="Mitreva M."/>
        </authorList>
    </citation>
    <scope>NUCLEOTIDE SEQUENCE [LARGE SCALE GENOMIC DNA]</scope>
    <source>
        <strain evidence="3">HannoverDv2000</strain>
    </source>
</reference>
<dbReference type="Proteomes" id="UP000053766">
    <property type="component" value="Unassembled WGS sequence"/>
</dbReference>
<keyword evidence="3" id="KW-1185">Reference proteome</keyword>
<dbReference type="EMBL" id="KN716423">
    <property type="protein sequence ID" value="KJH45155.1"/>
    <property type="molecule type" value="Genomic_DNA"/>
</dbReference>
<evidence type="ECO:0000313" key="2">
    <source>
        <dbReference type="EMBL" id="KJH45155.1"/>
    </source>
</evidence>
<feature type="transmembrane region" description="Helical" evidence="1">
    <location>
        <begin position="47"/>
        <end position="68"/>
    </location>
</feature>
<name>A0A0D8XKV5_DICVI</name>